<feature type="transmembrane region" description="Helical" evidence="1">
    <location>
        <begin position="39"/>
        <end position="63"/>
    </location>
</feature>
<evidence type="ECO:0000259" key="2">
    <source>
        <dbReference type="Pfam" id="PF10531"/>
    </source>
</evidence>
<dbReference type="GO" id="GO:0015628">
    <property type="term" value="P:protein secretion by the type II secretion system"/>
    <property type="evidence" value="ECO:0007669"/>
    <property type="project" value="TreeGrafter"/>
</dbReference>
<keyword evidence="1" id="KW-0472">Membrane</keyword>
<dbReference type="EMBL" id="CAFAAL010000016">
    <property type="protein sequence ID" value="CAB4795574.1"/>
    <property type="molecule type" value="Genomic_DNA"/>
</dbReference>
<dbReference type="PANTHER" id="PTHR21180">
    <property type="entry name" value="ENDONUCLEASE/EXONUCLEASE/PHOSPHATASE FAMILY DOMAIN-CONTAINING PROTEIN 1"/>
    <property type="match status" value="1"/>
</dbReference>
<feature type="domain" description="Soluble ligand binding" evidence="2">
    <location>
        <begin position="103"/>
        <end position="156"/>
    </location>
</feature>
<evidence type="ECO:0000313" key="4">
    <source>
        <dbReference type="EMBL" id="CAB4766765.1"/>
    </source>
</evidence>
<name>A0A6J6XIY9_9ZZZZ</name>
<sequence>MEQWRPAPPEEGEKSQTLGLSLTNRARQLMSHLVKTGTWFGWGRMITACVCIPVVGFGAFFLLRTPATPVEASLSYASTIPVDAVLSGGTVSVVSTTVPFIAVHVAGNVLKPGVYDMPSDSRVVDAVRLAGGATAIADLNTINLANRLNDGQQVYVPAVGEKVSGSSLGGDGTGNAIAPVEYPININSADAALLDELPGVGPATAQAIVTYRDQHGPFASVNGLEDVPGIGPAKVAALQGLATT</sequence>
<reference evidence="5" key="1">
    <citation type="submission" date="2020-05" db="EMBL/GenBank/DDBJ databases">
        <authorList>
            <person name="Chiriac C."/>
            <person name="Salcher M."/>
            <person name="Ghai R."/>
            <person name="Kavagutti S V."/>
        </authorList>
    </citation>
    <scope>NUCLEOTIDE SEQUENCE</scope>
</reference>
<dbReference type="PANTHER" id="PTHR21180:SF32">
    <property type="entry name" value="ENDONUCLEASE_EXONUCLEASE_PHOSPHATASE FAMILY DOMAIN-CONTAINING PROTEIN 1"/>
    <property type="match status" value="1"/>
</dbReference>
<keyword evidence="1" id="KW-1133">Transmembrane helix</keyword>
<dbReference type="SUPFAM" id="SSF47781">
    <property type="entry name" value="RuvA domain 2-like"/>
    <property type="match status" value="1"/>
</dbReference>
<evidence type="ECO:0000313" key="7">
    <source>
        <dbReference type="EMBL" id="CAB4891427.1"/>
    </source>
</evidence>
<evidence type="ECO:0000313" key="6">
    <source>
        <dbReference type="EMBL" id="CAB4862265.1"/>
    </source>
</evidence>
<dbReference type="InterPro" id="IPR051675">
    <property type="entry name" value="Endo/Exo/Phosphatase_dom_1"/>
</dbReference>
<dbReference type="EMBL" id="CAFBPS010000015">
    <property type="protein sequence ID" value="CAB5022895.1"/>
    <property type="molecule type" value="Genomic_DNA"/>
</dbReference>
<keyword evidence="1" id="KW-0812">Transmembrane</keyword>
<protein>
    <submittedName>
        <fullName evidence="5">Unannotated protein</fullName>
    </submittedName>
</protein>
<dbReference type="EMBL" id="CAEZYH010000007">
    <property type="protein sequence ID" value="CAB4710088.1"/>
    <property type="molecule type" value="Genomic_DNA"/>
</dbReference>
<dbReference type="EMBL" id="CAFBLJ010000018">
    <property type="protein sequence ID" value="CAB4862265.1"/>
    <property type="molecule type" value="Genomic_DNA"/>
</dbReference>
<proteinExistence type="predicted"/>
<dbReference type="EMBL" id="CAFBMF010000015">
    <property type="protein sequence ID" value="CAB4891427.1"/>
    <property type="molecule type" value="Genomic_DNA"/>
</dbReference>
<dbReference type="Pfam" id="PF10531">
    <property type="entry name" value="SLBB"/>
    <property type="match status" value="1"/>
</dbReference>
<dbReference type="Gene3D" id="3.10.560.10">
    <property type="entry name" value="Outer membrane lipoprotein wza domain like"/>
    <property type="match status" value="1"/>
</dbReference>
<accession>A0A6J6XIY9</accession>
<dbReference type="AlphaFoldDB" id="A0A6J6XIY9"/>
<dbReference type="InterPro" id="IPR010994">
    <property type="entry name" value="RuvA_2-like"/>
</dbReference>
<evidence type="ECO:0000256" key="1">
    <source>
        <dbReference type="SAM" id="Phobius"/>
    </source>
</evidence>
<dbReference type="Pfam" id="PF12836">
    <property type="entry name" value="HHH_3"/>
    <property type="match status" value="1"/>
</dbReference>
<evidence type="ECO:0000313" key="3">
    <source>
        <dbReference type="EMBL" id="CAB4710088.1"/>
    </source>
</evidence>
<evidence type="ECO:0000313" key="5">
    <source>
        <dbReference type="EMBL" id="CAB4795574.1"/>
    </source>
</evidence>
<dbReference type="Gene3D" id="1.10.150.280">
    <property type="entry name" value="AF1531-like domain"/>
    <property type="match status" value="1"/>
</dbReference>
<dbReference type="GO" id="GO:0015627">
    <property type="term" value="C:type II protein secretion system complex"/>
    <property type="evidence" value="ECO:0007669"/>
    <property type="project" value="TreeGrafter"/>
</dbReference>
<dbReference type="InterPro" id="IPR019554">
    <property type="entry name" value="Soluble_ligand-bd"/>
</dbReference>
<dbReference type="EMBL" id="CAEZZP010000023">
    <property type="protein sequence ID" value="CAB4766765.1"/>
    <property type="molecule type" value="Genomic_DNA"/>
</dbReference>
<evidence type="ECO:0000313" key="8">
    <source>
        <dbReference type="EMBL" id="CAB5022895.1"/>
    </source>
</evidence>
<organism evidence="5">
    <name type="scientific">freshwater metagenome</name>
    <dbReference type="NCBI Taxonomy" id="449393"/>
    <lineage>
        <taxon>unclassified sequences</taxon>
        <taxon>metagenomes</taxon>
        <taxon>ecological metagenomes</taxon>
    </lineage>
</organism>
<gene>
    <name evidence="3" type="ORF">UFOPK2658_00348</name>
    <name evidence="4" type="ORF">UFOPK2880_00560</name>
    <name evidence="5" type="ORF">UFOPK3004_00334</name>
    <name evidence="6" type="ORF">UFOPK3304_00525</name>
    <name evidence="7" type="ORF">UFOPK3494_00392</name>
    <name evidence="8" type="ORF">UFOPK4134_00382</name>
</gene>